<reference evidence="15" key="1">
    <citation type="submission" date="2007-04" db="EMBL/GenBank/DDBJ databases">
        <authorList>
            <consortium name="The Broad Institute Genome Sequencing Platform"/>
            <person name="Birren B."/>
            <person name="Lander E."/>
            <person name="Galagan J."/>
            <person name="Nusbaum C."/>
            <person name="Devon K."/>
            <person name="Ma L.-J."/>
            <person name="Jaffe D."/>
            <person name="Butler J."/>
            <person name="Alvarez P."/>
            <person name="Gnerre S."/>
            <person name="Grabherr M."/>
            <person name="Kleber M."/>
            <person name="Mauceli E."/>
            <person name="Brockman W."/>
            <person name="MacCallum I.A."/>
            <person name="Young S."/>
            <person name="LaButti K."/>
            <person name="DeCaprio D."/>
            <person name="Crawford M."/>
            <person name="Koehrsen M."/>
            <person name="Engels R."/>
            <person name="Montgomery P."/>
            <person name="Pearson M."/>
            <person name="Howarth C."/>
            <person name="Larson L."/>
            <person name="White J."/>
            <person name="O'Leary S."/>
            <person name="Kodira C."/>
            <person name="Zeng Q."/>
            <person name="Yandava C."/>
            <person name="Alvarado L."/>
            <person name="Kistler C."/>
            <person name="Shim W.-B."/>
            <person name="Kang S."/>
            <person name="Woloshuk C."/>
        </authorList>
    </citation>
    <scope>NUCLEOTIDE SEQUENCE</scope>
    <source>
        <strain evidence="15">4287</strain>
    </source>
</reference>
<dbReference type="SMART" id="SM00636">
    <property type="entry name" value="Glyco_18"/>
    <property type="match status" value="1"/>
</dbReference>
<dbReference type="AlphaFoldDB" id="A0A0J9VS56"/>
<evidence type="ECO:0000256" key="6">
    <source>
        <dbReference type="ARBA" id="ARBA00022729"/>
    </source>
</evidence>
<evidence type="ECO:0000256" key="2">
    <source>
        <dbReference type="ARBA" id="ARBA00004613"/>
    </source>
</evidence>
<dbReference type="EC" id="3.2.1.14" evidence="4"/>
<organism evidence="15 16">
    <name type="scientific">Fusarium oxysporum f. sp. lycopersici (strain 4287 / CBS 123668 / FGSC 9935 / NRRL 34936)</name>
    <name type="common">Fusarium vascular wilt of tomato</name>
    <dbReference type="NCBI Taxonomy" id="426428"/>
    <lineage>
        <taxon>Eukaryota</taxon>
        <taxon>Fungi</taxon>
        <taxon>Dikarya</taxon>
        <taxon>Ascomycota</taxon>
        <taxon>Pezizomycotina</taxon>
        <taxon>Sordariomycetes</taxon>
        <taxon>Hypocreomycetidae</taxon>
        <taxon>Hypocreales</taxon>
        <taxon>Nectriaceae</taxon>
        <taxon>Fusarium</taxon>
        <taxon>Fusarium oxysporum species complex</taxon>
    </lineage>
</organism>
<evidence type="ECO:0000256" key="3">
    <source>
        <dbReference type="ARBA" id="ARBA00008682"/>
    </source>
</evidence>
<evidence type="ECO:0000259" key="14">
    <source>
        <dbReference type="PROSITE" id="PS51910"/>
    </source>
</evidence>
<dbReference type="CDD" id="cd06548">
    <property type="entry name" value="GH18_chitinase"/>
    <property type="match status" value="1"/>
</dbReference>
<evidence type="ECO:0000256" key="13">
    <source>
        <dbReference type="SAM" id="SignalP"/>
    </source>
</evidence>
<evidence type="ECO:0000256" key="9">
    <source>
        <dbReference type="ARBA" id="ARBA00023277"/>
    </source>
</evidence>
<dbReference type="Gene3D" id="3.10.50.10">
    <property type="match status" value="1"/>
</dbReference>
<dbReference type="KEGG" id="fox:FOXG_12492"/>
<dbReference type="GO" id="GO:0005576">
    <property type="term" value="C:extracellular region"/>
    <property type="evidence" value="ECO:0007669"/>
    <property type="project" value="UniProtKB-SubCell"/>
</dbReference>
<comment type="similarity">
    <text evidence="3">Belongs to the glycosyl hydrolase 18 family. Chitinase class V subfamily.</text>
</comment>
<dbReference type="GO" id="GO:0008061">
    <property type="term" value="F:chitin binding"/>
    <property type="evidence" value="ECO:0007669"/>
    <property type="project" value="InterPro"/>
</dbReference>
<dbReference type="PANTHER" id="PTHR11177">
    <property type="entry name" value="CHITINASE"/>
    <property type="match status" value="1"/>
</dbReference>
<dbReference type="PROSITE" id="PS51910">
    <property type="entry name" value="GH18_2"/>
    <property type="match status" value="1"/>
</dbReference>
<keyword evidence="10 12" id="KW-0326">Glycosidase</keyword>
<dbReference type="InterPro" id="IPR017853">
    <property type="entry name" value="GH"/>
</dbReference>
<keyword evidence="5" id="KW-0964">Secreted</keyword>
<evidence type="ECO:0000256" key="5">
    <source>
        <dbReference type="ARBA" id="ARBA00022525"/>
    </source>
</evidence>
<dbReference type="GeneID" id="28953824"/>
<evidence type="ECO:0000256" key="4">
    <source>
        <dbReference type="ARBA" id="ARBA00012729"/>
    </source>
</evidence>
<dbReference type="SUPFAM" id="SSF54556">
    <property type="entry name" value="Chitinase insertion domain"/>
    <property type="match status" value="1"/>
</dbReference>
<proteinExistence type="inferred from homology"/>
<dbReference type="Gene3D" id="3.20.20.80">
    <property type="entry name" value="Glycosidases"/>
    <property type="match status" value="1"/>
</dbReference>
<accession>A0A0J9VS56</accession>
<dbReference type="InterPro" id="IPR011583">
    <property type="entry name" value="Chitinase_II/V-like_cat"/>
</dbReference>
<evidence type="ECO:0000256" key="1">
    <source>
        <dbReference type="ARBA" id="ARBA00000822"/>
    </source>
</evidence>
<evidence type="ECO:0000313" key="15">
    <source>
        <dbReference type="EMBL" id="KNB13819.1"/>
    </source>
</evidence>
<dbReference type="InterPro" id="IPR029070">
    <property type="entry name" value="Chitinase_insertion_sf"/>
</dbReference>
<dbReference type="PROSITE" id="PS01095">
    <property type="entry name" value="GH18_1"/>
    <property type="match status" value="1"/>
</dbReference>
<dbReference type="Proteomes" id="UP000009097">
    <property type="component" value="Unassembled WGS sequence"/>
</dbReference>
<feature type="domain" description="GH18" evidence="14">
    <location>
        <begin position="41"/>
        <end position="404"/>
    </location>
</feature>
<dbReference type="InterPro" id="IPR001223">
    <property type="entry name" value="Glyco_hydro18_cat"/>
</dbReference>
<dbReference type="FunFam" id="3.20.20.80:FF:000075">
    <property type="entry name" value="Sporulation-specific chitinase"/>
    <property type="match status" value="1"/>
</dbReference>
<evidence type="ECO:0000256" key="8">
    <source>
        <dbReference type="ARBA" id="ARBA00023024"/>
    </source>
</evidence>
<comment type="subcellular location">
    <subcellularLocation>
        <location evidence="2">Secreted</location>
    </subcellularLocation>
</comment>
<evidence type="ECO:0000256" key="10">
    <source>
        <dbReference type="ARBA" id="ARBA00023295"/>
    </source>
</evidence>
<dbReference type="InterPro" id="IPR050314">
    <property type="entry name" value="Glycosyl_Hydrlase_18"/>
</dbReference>
<dbReference type="InterPro" id="IPR001579">
    <property type="entry name" value="Glyco_hydro_18_chit_AS"/>
</dbReference>
<keyword evidence="7 12" id="KW-0378">Hydrolase</keyword>
<feature type="signal peptide" evidence="13">
    <location>
        <begin position="1"/>
        <end position="19"/>
    </location>
</feature>
<name>A0A0J9VS56_FUSO4</name>
<dbReference type="Pfam" id="PF00704">
    <property type="entry name" value="Glyco_hydro_18"/>
    <property type="match status" value="1"/>
</dbReference>
<keyword evidence="6 13" id="KW-0732">Signal</keyword>
<dbReference type="EMBL" id="DS231713">
    <property type="protein sequence ID" value="KNB13819.1"/>
    <property type="molecule type" value="Genomic_DNA"/>
</dbReference>
<dbReference type="SUPFAM" id="SSF51445">
    <property type="entry name" value="(Trans)glycosidases"/>
    <property type="match status" value="1"/>
</dbReference>
<reference evidence="15" key="2">
    <citation type="journal article" date="2010" name="Nature">
        <title>Comparative genomics reveals mobile pathogenicity chromosomes in Fusarium.</title>
        <authorList>
            <person name="Ma L.J."/>
            <person name="van der Does H.C."/>
            <person name="Borkovich K.A."/>
            <person name="Coleman J.J."/>
            <person name="Daboussi M.J."/>
            <person name="Di Pietro A."/>
            <person name="Dufresne M."/>
            <person name="Freitag M."/>
            <person name="Grabherr M."/>
            <person name="Henrissat B."/>
            <person name="Houterman P.M."/>
            <person name="Kang S."/>
            <person name="Shim W.B."/>
            <person name="Woloshuk C."/>
            <person name="Xie X."/>
            <person name="Xu J.R."/>
            <person name="Antoniw J."/>
            <person name="Baker S.E."/>
            <person name="Bluhm B.H."/>
            <person name="Breakspear A."/>
            <person name="Brown D.W."/>
            <person name="Butchko R.A."/>
            <person name="Chapman S."/>
            <person name="Coulson R."/>
            <person name="Coutinho P.M."/>
            <person name="Danchin E.G."/>
            <person name="Diener A."/>
            <person name="Gale L.R."/>
            <person name="Gardiner D.M."/>
            <person name="Goff S."/>
            <person name="Hammond-Kosack K.E."/>
            <person name="Hilburn K."/>
            <person name="Hua-Van A."/>
            <person name="Jonkers W."/>
            <person name="Kazan K."/>
            <person name="Kodira C.D."/>
            <person name="Koehrsen M."/>
            <person name="Kumar L."/>
            <person name="Lee Y.H."/>
            <person name="Li L."/>
            <person name="Manners J.M."/>
            <person name="Miranda-Saavedra D."/>
            <person name="Mukherjee M."/>
            <person name="Park G."/>
            <person name="Park J."/>
            <person name="Park S.Y."/>
            <person name="Proctor R.H."/>
            <person name="Regev A."/>
            <person name="Ruiz-Roldan M.C."/>
            <person name="Sain D."/>
            <person name="Sakthikumar S."/>
            <person name="Sykes S."/>
            <person name="Schwartz D.C."/>
            <person name="Turgeon B.G."/>
            <person name="Wapinski I."/>
            <person name="Yoder O."/>
            <person name="Young S."/>
            <person name="Zeng Q."/>
            <person name="Zhou S."/>
            <person name="Galagan J."/>
            <person name="Cuomo C.A."/>
            <person name="Kistler H.C."/>
            <person name="Rep M."/>
        </authorList>
    </citation>
    <scope>NUCLEOTIDE SEQUENCE [LARGE SCALE GENOMIC DNA]</scope>
    <source>
        <strain evidence="15">4287</strain>
    </source>
</reference>
<dbReference type="GO" id="GO:0006032">
    <property type="term" value="P:chitin catabolic process"/>
    <property type="evidence" value="ECO:0007669"/>
    <property type="project" value="UniProtKB-KW"/>
</dbReference>
<sequence>MTLLSVCLTTLAVMSQVQRTVFTSAIQQPGSPTIHERENQYVNSVYFVNWGIYGRNFHPKDLPVSSLTHVLYSFLNIKPDGTVYSGDVYADLGKRYEGDSLREDGENAYGCVKQLYLLKKENRKLKTMLSIGGWTWSTNFPAVARSLPSRSRFAKSAVSLMKDWGFDGLDIDWEYPSNSEDAENMVLLLQAVRDELDAYAAAFAPNHHFQLSIAAPAGFEHYSKLQISRLATVVDHLNLMAYDYVSTSTASHNANLYANDHITGATPFNTDDAVRAYIQAGAPSEKLILGIPIYGRSFIGTSGLGELSSGAGLAGSWEDGVWDYKALPKVGATVFFDDKAKASFSYDSSVLELVSFDTPQAVQEKVFYLKRLGLGGSMFWEASGDKGLGSESLIQSSASCLGSLDATENWLHYPDSRYQNIASGMGVGDAESLT</sequence>
<keyword evidence="11" id="KW-0624">Polysaccharide degradation</keyword>
<protein>
    <recommendedName>
        <fullName evidence="4">chitinase</fullName>
        <ecNumber evidence="4">3.2.1.14</ecNumber>
    </recommendedName>
</protein>
<comment type="catalytic activity">
    <reaction evidence="1">
        <text>Random endo-hydrolysis of N-acetyl-beta-D-glucosaminide (1-&gt;4)-beta-linkages in chitin and chitodextrins.</text>
        <dbReference type="EC" id="3.2.1.14"/>
    </reaction>
</comment>
<dbReference type="VEuPathDB" id="FungiDB:FOXG_12492"/>
<keyword evidence="8" id="KW-0146">Chitin degradation</keyword>
<evidence type="ECO:0000256" key="11">
    <source>
        <dbReference type="ARBA" id="ARBA00023326"/>
    </source>
</evidence>
<evidence type="ECO:0000313" key="16">
    <source>
        <dbReference type="Proteomes" id="UP000009097"/>
    </source>
</evidence>
<keyword evidence="9" id="KW-0119">Carbohydrate metabolism</keyword>
<evidence type="ECO:0000256" key="7">
    <source>
        <dbReference type="ARBA" id="ARBA00022801"/>
    </source>
</evidence>
<dbReference type="GO" id="GO:0000272">
    <property type="term" value="P:polysaccharide catabolic process"/>
    <property type="evidence" value="ECO:0007669"/>
    <property type="project" value="UniProtKB-KW"/>
</dbReference>
<evidence type="ECO:0000256" key="12">
    <source>
        <dbReference type="RuleBase" id="RU000489"/>
    </source>
</evidence>
<feature type="chain" id="PRO_5005324854" description="chitinase" evidence="13">
    <location>
        <begin position="20"/>
        <end position="434"/>
    </location>
</feature>
<gene>
    <name evidence="15" type="ORF">FOXG_12492</name>
</gene>
<dbReference type="RefSeq" id="XP_018251864.1">
    <property type="nucleotide sequence ID" value="XM_018392288.1"/>
</dbReference>
<dbReference type="PANTHER" id="PTHR11177:SF317">
    <property type="entry name" value="CHITINASE 12-RELATED"/>
    <property type="match status" value="1"/>
</dbReference>
<dbReference type="GO" id="GO:0008843">
    <property type="term" value="F:endochitinase activity"/>
    <property type="evidence" value="ECO:0007669"/>
    <property type="project" value="UniProtKB-EC"/>
</dbReference>